<dbReference type="RefSeq" id="WP_092509659.1">
    <property type="nucleotide sequence ID" value="NZ_CAWNQB010000034.1"/>
</dbReference>
<proteinExistence type="predicted"/>
<keyword evidence="4" id="KW-1185">Reference proteome</keyword>
<sequence>MTDKNKGVLTAYLPNDIELTNNFSFIIGQIIPLVVTLTTDKPQGIPPNIKFEHTKNITFLTPNGTPITSLPLCGSGTLSSVTVYLSVTNPNNAPINDKDEITFTITTDMPMVNAIDIKCTARTINLDSLSLTIENQSSYLEAPLGENIPPSGTVVAPVTTTLMGESGPLPNAYIFITDVQSDAKLNKVNFYNNITPTAQIKTQRFGQNSGVWINSNSEGKVQLNIYPLHSLSVVLELGAMVAGASQHPIAANTPVFIINNQPVSIFDYIHWPNISGYFNGPLISNGNTDFYVAVEDYDNASHGDYILFFTKRDNQDTKKNFTGHYYSVKDPNKDLGLDNYTIKLPYNIFDLNILTEFSYIAIYRSGTGSRTSLPLTLKYQGE</sequence>
<reference evidence="3" key="2">
    <citation type="submission" date="2016-10" db="EMBL/GenBank/DDBJ databases">
        <authorList>
            <person name="Varghese N."/>
            <person name="Submissions S."/>
        </authorList>
    </citation>
    <scope>NUCLEOTIDE SEQUENCE [LARGE SCALE GENOMIC DNA]</scope>
    <source>
        <strain evidence="3">DSM 17908</strain>
    </source>
</reference>
<dbReference type="OrthoDB" id="6448169at2"/>
<evidence type="ECO:0000313" key="4">
    <source>
        <dbReference type="Proteomes" id="UP000224607"/>
    </source>
</evidence>
<evidence type="ECO:0000313" key="3">
    <source>
        <dbReference type="Proteomes" id="UP000198919"/>
    </source>
</evidence>
<dbReference type="EMBL" id="FORG01000006">
    <property type="protein sequence ID" value="SFJ17649.1"/>
    <property type="molecule type" value="Genomic_DNA"/>
</dbReference>
<dbReference type="Proteomes" id="UP000224607">
    <property type="component" value="Unassembled WGS sequence"/>
</dbReference>
<evidence type="ECO:0000313" key="1">
    <source>
        <dbReference type="EMBL" id="PHM44887.1"/>
    </source>
</evidence>
<dbReference type="AlphaFoldDB" id="A0A1I3P892"/>
<accession>A0A1I3P892</accession>
<organism evidence="2 3">
    <name type="scientific">Xenorhabdus mauleonii</name>
    <dbReference type="NCBI Taxonomy" id="351675"/>
    <lineage>
        <taxon>Bacteria</taxon>
        <taxon>Pseudomonadati</taxon>
        <taxon>Pseudomonadota</taxon>
        <taxon>Gammaproteobacteria</taxon>
        <taxon>Enterobacterales</taxon>
        <taxon>Morganellaceae</taxon>
        <taxon>Xenorhabdus</taxon>
    </lineage>
</organism>
<dbReference type="Proteomes" id="UP000198919">
    <property type="component" value="Unassembled WGS sequence"/>
</dbReference>
<reference evidence="2" key="1">
    <citation type="submission" date="2016-10" db="EMBL/GenBank/DDBJ databases">
        <authorList>
            <person name="de Groot N.N."/>
        </authorList>
    </citation>
    <scope>NUCLEOTIDE SEQUENCE [LARGE SCALE GENOMIC DNA]</scope>
    <source>
        <strain evidence="2">DSM 17908</strain>
    </source>
</reference>
<reference evidence="1 4" key="3">
    <citation type="journal article" date="2017" name="Nat. Microbiol.">
        <title>Natural product diversity associated with the nematode symbionts Photorhabdus and Xenorhabdus.</title>
        <authorList>
            <person name="Tobias N.J."/>
            <person name="Wolff H."/>
            <person name="Djahanschiri B."/>
            <person name="Grundmann F."/>
            <person name="Kronenwerth M."/>
            <person name="Shi Y.M."/>
            <person name="Simonyi S."/>
            <person name="Grun P."/>
            <person name="Shapiro-Ilan D."/>
            <person name="Pidot S.J."/>
            <person name="Stinear T.P."/>
            <person name="Ebersberger I."/>
            <person name="Bode H.B."/>
        </authorList>
    </citation>
    <scope>NUCLEOTIDE SEQUENCE [LARGE SCALE GENOMIC DNA]</scope>
    <source>
        <strain evidence="1 4">DSM 17908</strain>
    </source>
</reference>
<dbReference type="EMBL" id="NITY01000004">
    <property type="protein sequence ID" value="PHM44887.1"/>
    <property type="molecule type" value="Genomic_DNA"/>
</dbReference>
<evidence type="ECO:0000313" key="2">
    <source>
        <dbReference type="EMBL" id="SFJ17649.1"/>
    </source>
</evidence>
<gene>
    <name evidence="2" type="ORF">SAMN05421680_10660</name>
    <name evidence="1" type="ORF">Xmau_01601</name>
</gene>
<protein>
    <submittedName>
        <fullName evidence="2">Uncharacterized protein</fullName>
    </submittedName>
</protein>
<name>A0A1I3P892_9GAMM</name>